<proteinExistence type="predicted"/>
<sequence>MHVMSKYLDTYKATLAALEDYASMQHILETTDQAIKDTYDRLTTVGSQRLDGMPHAPNPHAGEDRIASTLDRVDAYRERYAQAREYMDWFLPAWGVLSEDDRFVLDTFFFAADDISQEDRARAVADHFYVERETAFRRRTKAVHRLATALYG</sequence>
<dbReference type="GeneID" id="97532405"/>
<dbReference type="Proteomes" id="UP000275951">
    <property type="component" value="Chromosome"/>
</dbReference>
<name>A0A3Q9GKV8_9ACTO</name>
<accession>A0A3Q9GKV8</accession>
<evidence type="ECO:0000313" key="1">
    <source>
        <dbReference type="EMBL" id="AZR07265.1"/>
    </source>
</evidence>
<protein>
    <submittedName>
        <fullName evidence="1">Uncharacterized protein</fullName>
    </submittedName>
</protein>
<dbReference type="AlphaFoldDB" id="A0A3Q9GKV8"/>
<organism evidence="1 2">
    <name type="scientific">Trueperella pyogenes</name>
    <dbReference type="NCBI Taxonomy" id="1661"/>
    <lineage>
        <taxon>Bacteria</taxon>
        <taxon>Bacillati</taxon>
        <taxon>Actinomycetota</taxon>
        <taxon>Actinomycetes</taxon>
        <taxon>Actinomycetales</taxon>
        <taxon>Actinomycetaceae</taxon>
        <taxon>Trueperella</taxon>
    </lineage>
</organism>
<dbReference type="RefSeq" id="WP_053793940.1">
    <property type="nucleotide sequence ID" value="NZ_CP012649.1"/>
</dbReference>
<evidence type="ECO:0000313" key="2">
    <source>
        <dbReference type="Proteomes" id="UP000275951"/>
    </source>
</evidence>
<dbReference type="OrthoDB" id="3252602at2"/>
<gene>
    <name evidence="1" type="ORF">EBQ10_08150</name>
</gene>
<dbReference type="EMBL" id="CP033905">
    <property type="protein sequence ID" value="AZR07265.1"/>
    <property type="molecule type" value="Genomic_DNA"/>
</dbReference>
<reference evidence="1 2" key="1">
    <citation type="submission" date="2018-11" db="EMBL/GenBank/DDBJ databases">
        <title>Multidrug-resistant genes are associated with an 42-kb island TGI1 carrying a complex class 1 integron in a Trueperella pyogenes.</title>
        <authorList>
            <person name="Dong W."/>
        </authorList>
    </citation>
    <scope>NUCLEOTIDE SEQUENCE [LARGE SCALE GENOMIC DNA]</scope>
    <source>
        <strain evidence="1 2">TP4</strain>
    </source>
</reference>